<evidence type="ECO:0000256" key="1">
    <source>
        <dbReference type="ARBA" id="ARBA00011073"/>
    </source>
</evidence>
<evidence type="ECO:0000256" key="5">
    <source>
        <dbReference type="PIRSR" id="PIRSR615500-1"/>
    </source>
</evidence>
<dbReference type="InterPro" id="IPR008969">
    <property type="entry name" value="CarboxyPept-like_regulatory"/>
</dbReference>
<evidence type="ECO:0000256" key="7">
    <source>
        <dbReference type="RuleBase" id="RU003355"/>
    </source>
</evidence>
<gene>
    <name evidence="11" type="ORF">SAMN05216498_1996</name>
</gene>
<dbReference type="PROSITE" id="PS00136">
    <property type="entry name" value="SUBTILASE_ASP"/>
    <property type="match status" value="1"/>
</dbReference>
<dbReference type="OrthoDB" id="1860at2"/>
<feature type="active site" description="Charge relay system" evidence="5 6">
    <location>
        <position position="476"/>
    </location>
</feature>
<dbReference type="InterPro" id="IPR018391">
    <property type="entry name" value="PQQ_b-propeller_rpt"/>
</dbReference>
<dbReference type="InterPro" id="IPR015943">
    <property type="entry name" value="WD40/YVTN_repeat-like_dom_sf"/>
</dbReference>
<dbReference type="Gene3D" id="3.40.50.200">
    <property type="entry name" value="Peptidase S8/S53 domain"/>
    <property type="match status" value="1"/>
</dbReference>
<protein>
    <submittedName>
        <fullName evidence="11">CarboxypepD_reg-like domain-containing protein</fullName>
    </submittedName>
</protein>
<dbReference type="InterPro" id="IPR002372">
    <property type="entry name" value="PQQ_rpt_dom"/>
</dbReference>
<dbReference type="RefSeq" id="WP_093856458.1">
    <property type="nucleotide sequence ID" value="NZ_BJVZ01000021.1"/>
</dbReference>
<dbReference type="SUPFAM" id="SSF49464">
    <property type="entry name" value="Carboxypeptidase regulatory domain-like"/>
    <property type="match status" value="9"/>
</dbReference>
<dbReference type="STRING" id="237069.SAMN05216498_1996"/>
<comment type="similarity">
    <text evidence="1 6 7">Belongs to the peptidase S8 family.</text>
</comment>
<keyword evidence="3 6" id="KW-0378">Hydrolase</keyword>
<dbReference type="InterPro" id="IPR013783">
    <property type="entry name" value="Ig-like_fold"/>
</dbReference>
<dbReference type="Gene3D" id="2.60.40.1120">
    <property type="entry name" value="Carboxypeptidase-like, regulatory domain"/>
    <property type="match status" value="11"/>
</dbReference>
<feature type="domain" description="Pyrrolo-quinoline quinone repeat" evidence="10">
    <location>
        <begin position="803"/>
        <end position="1031"/>
    </location>
</feature>
<dbReference type="InterPro" id="IPR050131">
    <property type="entry name" value="Peptidase_S8_subtilisin-like"/>
</dbReference>
<dbReference type="PANTHER" id="PTHR43806:SF67">
    <property type="entry name" value="EGF-LIKE DOMAIN-CONTAINING PROTEIN"/>
    <property type="match status" value="1"/>
</dbReference>
<dbReference type="SUPFAM" id="SSF50998">
    <property type="entry name" value="Quinoprotein alcohol dehydrogenase-like"/>
    <property type="match status" value="2"/>
</dbReference>
<evidence type="ECO:0000256" key="2">
    <source>
        <dbReference type="ARBA" id="ARBA00022670"/>
    </source>
</evidence>
<evidence type="ECO:0000259" key="10">
    <source>
        <dbReference type="Pfam" id="PF13360"/>
    </source>
</evidence>
<dbReference type="GO" id="GO:0004252">
    <property type="term" value="F:serine-type endopeptidase activity"/>
    <property type="evidence" value="ECO:0007669"/>
    <property type="project" value="UniProtKB-UniRule"/>
</dbReference>
<dbReference type="SUPFAM" id="SSF49452">
    <property type="entry name" value="Starch-binding domain-like"/>
    <property type="match status" value="2"/>
</dbReference>
<dbReference type="PRINTS" id="PR00723">
    <property type="entry name" value="SUBTILISIN"/>
</dbReference>
<keyword evidence="8" id="KW-0175">Coiled coil</keyword>
<evidence type="ECO:0000313" key="11">
    <source>
        <dbReference type="EMBL" id="SDN34601.1"/>
    </source>
</evidence>
<dbReference type="InterPro" id="IPR029062">
    <property type="entry name" value="Class_I_gatase-like"/>
</dbReference>
<keyword evidence="4 6" id="KW-0720">Serine protease</keyword>
<dbReference type="SMART" id="SM00564">
    <property type="entry name" value="PQQ"/>
    <property type="match status" value="7"/>
</dbReference>
<keyword evidence="12" id="KW-1185">Reference proteome</keyword>
<dbReference type="Gene3D" id="2.130.10.10">
    <property type="entry name" value="YVTN repeat-like/Quinoprotein amine dehydrogenase"/>
    <property type="match status" value="2"/>
</dbReference>
<reference evidence="11 12" key="1">
    <citation type="submission" date="2016-10" db="EMBL/GenBank/DDBJ databases">
        <authorList>
            <person name="de Groot N.N."/>
        </authorList>
    </citation>
    <scope>NUCLEOTIDE SEQUENCE [LARGE SCALE GENOMIC DNA]</scope>
    <source>
        <strain evidence="11 12">CGMCC 1.3442</strain>
    </source>
</reference>
<dbReference type="SUPFAM" id="SSF52317">
    <property type="entry name" value="Class I glutamine amidotransferase-like"/>
    <property type="match status" value="2"/>
</dbReference>
<dbReference type="GO" id="GO:0030246">
    <property type="term" value="F:carbohydrate binding"/>
    <property type="evidence" value="ECO:0007669"/>
    <property type="project" value="InterPro"/>
</dbReference>
<dbReference type="InterPro" id="IPR015500">
    <property type="entry name" value="Peptidase_S8_subtilisin-rel"/>
</dbReference>
<dbReference type="Proteomes" id="UP000199334">
    <property type="component" value="Unassembled WGS sequence"/>
</dbReference>
<name>A0A1H0AMM1_9BACI</name>
<evidence type="ECO:0000313" key="12">
    <source>
        <dbReference type="Proteomes" id="UP000199334"/>
    </source>
</evidence>
<dbReference type="PANTHER" id="PTHR43806">
    <property type="entry name" value="PEPTIDASE S8"/>
    <property type="match status" value="1"/>
</dbReference>
<feature type="domain" description="Peptidase S8/S53" evidence="9">
    <location>
        <begin position="246"/>
        <end position="526"/>
    </location>
</feature>
<feature type="active site" description="Charge relay system" evidence="5 6">
    <location>
        <position position="255"/>
    </location>
</feature>
<keyword evidence="2 6" id="KW-0645">Protease</keyword>
<dbReference type="PROSITE" id="PS51892">
    <property type="entry name" value="SUBTILASE"/>
    <property type="match status" value="1"/>
</dbReference>
<dbReference type="Pfam" id="PF13360">
    <property type="entry name" value="PQQ_2"/>
    <property type="match status" value="1"/>
</dbReference>
<evidence type="ECO:0000256" key="6">
    <source>
        <dbReference type="PROSITE-ProRule" id="PRU01240"/>
    </source>
</evidence>
<dbReference type="Gene3D" id="2.60.40.10">
    <property type="entry name" value="Immunoglobulins"/>
    <property type="match status" value="1"/>
</dbReference>
<feature type="coiled-coil region" evidence="8">
    <location>
        <begin position="32"/>
        <end position="61"/>
    </location>
</feature>
<dbReference type="SUPFAM" id="SSF52743">
    <property type="entry name" value="Subtilisin-like"/>
    <property type="match status" value="1"/>
</dbReference>
<evidence type="ECO:0000259" key="9">
    <source>
        <dbReference type="Pfam" id="PF00082"/>
    </source>
</evidence>
<evidence type="ECO:0000256" key="8">
    <source>
        <dbReference type="SAM" id="Coils"/>
    </source>
</evidence>
<dbReference type="InterPro" id="IPR011047">
    <property type="entry name" value="Quinoprotein_ADH-like_sf"/>
</dbReference>
<feature type="active site" description="Charge relay system" evidence="5 6">
    <location>
        <position position="297"/>
    </location>
</feature>
<dbReference type="Pfam" id="PF00082">
    <property type="entry name" value="Peptidase_S8"/>
    <property type="match status" value="1"/>
</dbReference>
<evidence type="ECO:0000256" key="3">
    <source>
        <dbReference type="ARBA" id="ARBA00022801"/>
    </source>
</evidence>
<dbReference type="InterPro" id="IPR000209">
    <property type="entry name" value="Peptidase_S8/S53_dom"/>
</dbReference>
<dbReference type="Pfam" id="PF13715">
    <property type="entry name" value="CarbopepD_reg_2"/>
    <property type="match status" value="2"/>
</dbReference>
<dbReference type="GO" id="GO:0006508">
    <property type="term" value="P:proteolysis"/>
    <property type="evidence" value="ECO:0007669"/>
    <property type="project" value="UniProtKB-KW"/>
</dbReference>
<accession>A0A1H0AMM1</accession>
<dbReference type="Pfam" id="PF13620">
    <property type="entry name" value="CarboxypepD_reg"/>
    <property type="match status" value="8"/>
</dbReference>
<proteinExistence type="inferred from homology"/>
<dbReference type="SUPFAM" id="SSF49478">
    <property type="entry name" value="Cna protein B-type domain"/>
    <property type="match status" value="1"/>
</dbReference>
<sequence>MSKYIKLYQKLLPIMMVLLMIFSTFINSGLPVQADEHNVEQSELELEKEREQQYLNESESEPQPDSEPTEELFSLLSGLGYEPQLTEPTTPRQTNAPPKIDKNISQQLQENEQVDVIIHLEDEENFNALYQEAKGKSKAERSKLVMDRLQAKANASQQGIKQALTSLEEQGHAQIKKELWINNSIVASINQNALEAIEARDDVKRVQLDEIIKVPEVTVESAPQLPEWGLEKINAPQVWGEYGVNGEGIVVGIMDTGVDATHEALKHNYRGRDGSHEYSWIDLSGEGYETPTDGNGHGTHVAGTSVGGGEGEPIGVAPGAEWIAAKIFNDGGSTTTSAIHEAFQWFIAPGGDPSKAPHVVNNSWGNSNTYNLEFYEDVQAWVSAGIFPLFAAGNDGPGSQTIGSPGSFIESFAIGATDRFDQIASFSSRGPVYWENENGEMVSHIKPDISAPGHEIYSAWPTQLSEGPYHTISGTSMATPHVAGAIALLLSANPDLSIDQVADLLENTARVEDHMGELPNTLYGSGIVNIYQAVTEAAYAGELQGSLTNEHGEPISGDIILPEQDLTISVDETGQFSYAIREGTHDAIIQSFGYESFETTITIQKDQTTEVSWQLDPAESYNVTGQVTFAESGEGVPYAFIRVKDTPLQTVRTDMNGQFEISQLPVGSYELQVTGEGIHGITQTIDVNSDLTLNLQVEENPEQLDQDWNTNNQNYQRNAISPNSIDVEQLDHQWSYLTDSKGQILFSTPATTDNKVILTTDRGWIVALNLQTGEEIWSLRFGDTNRSNPTIENGTVYVSGGSDQHIYALDLDSGRTIWSQNIGQPAIYESPIVHNGQVFIASSLADNASLFALNAEDGTVNWSISLGSSSFFGPALGDGYLYVGTYDNKTLRAINPDDGSEIWSYQPEENEGFASPPVYQSGVVYALSTNMDNGAGSLHAIDGATGELLWKNNELSDAQAASPIVFGDLVIVSSSTQPVIKAIDMNSGEEVWSQDAVGTTLNNGSISSNGLLFISNTNGLFFTIDVYTGEILNEETLPDYSSSTPLILPGTVLVPHLSGVESFVSPGSISGTIVDKSGNPLEATVTVTETGEFVEAQEDGTFTLHHAPGDYQIKVSLYGHQQAMSDVSFVSGYDISQNFTLPEAETGSLALTVYDNRSSEPIEGVEINLENTPISGTTNANGQLQESSVYEGTYDLTLQLNGYQSLTESITIEKGTDNQFEFNLQPIGIAVLNDYESEITELLNLNGYSAEERDWDIIDDIGRYEIVYLNGAYTTDGWKPDEETFNELVNAANAADVSLVFADTWGSSYGSIHHLTDYFQDPEELEHAYSAGTINLRVDENHPIFDGYEVGDYLTLMGGNSDFAWFNQYSGRDLASIGSTDLGFVGTGVAYKPVSENSAHLLLSAHSASPWTSPFQGWLQDSQNIFLNSIDYLLTTNFGKVTGSVSNESGETLDASVEVVETGYTFEYQGEMEFFHDEGTYTLKVRAAGYETETLEIEVENGTPVELDLTLQSSEGGSIAGIIRDTLTEQPLGSATVKLKQNDDVISELTTDVNGRYELQDLNDGQYQLEVTKEGYILETINFEITASPIERDIALTSTPNIAVLSDYYSSDSSFASVFEDIGVEVEELSSSEVIERLGEFDVLFINGLGYSLNGQLDEIFAAADESETSLVFGETLYSSSPINELIEYRGDPENRYTADHGSSAGYVVTEDHRIFGDYSEGDFIEILLPSNSQIGYFDGYSGYSLADMKHKDVSDAYGNGLVYKPRTENSLEMLLGGYSFNFRHHKDHYTEEGRQLLIDTIVWAAHADFPTISGTITDQEGQPIDATVQVVNENFNAETDENGQFSIALLEGDYEIEVQSFGYETMTLPVSAVKNGEPLDIQMEVGEEAASIQGVVENERDGQAISEVDIQVNGQPRSTTTNTQGAFSIDRLEPGEYTLTFAKDGYVMKEAFIELSAGQSLELPVQMKPSPTVGIIVDNNSNDATLANYLEGRGYHTTELFYTDLDRLSELDIVIANSDYDRDQEPTEEEFNAFINTIDEQKLSVIWTGHVNGRGGIRFLHQFENNPYVELEDRQDNVMIQATESHPITEGVNLDESYPLENRSNYYYAFDEYDGQTVTTLEHPEDGYIGDMVAYKGRTTESVEVLLANTTFGYYFNPDVPEYFDPIRERLINNSILWALDNREALAADVHGTLNNDLESVIQGNVTVLETGKTVETNNAGEFYLGLQEGTYTLQIEAFGHQTQEFALTVENGEVYNETFTLQSNEIGTITGSVMDGQTEKPIAGATIQVMGTPLTVETDANGQYELTAPAGVYNLRAMAPGYTTQTQSDVQVNQNEVTDVSFLMQTSEKIAVITQSYNQDRFESIMSEYGYAVDYIDYTELEGFIDQIGDYALVIYNNSSYSTTDEIFTSFVHAADENQVSIIFASQYGGGTIGDLSDVFNDPADVEYSFVPSHINIKTLTNHPLFAGIDSEEFRIIDDGDNNQQYAVYSGYSGTTIGSISHDDEGVLGEGIGYDFRTANSVHLLLSGFQVGSYSDPDENWTEDAKVFYNNAINWAMHASLGEIRGSVTNEDGEPVANAQVSIPALNMETRTDAQGEYRIGIGTGTYEVHVSARGYHEAVDTVTVQEQGDSAELNFALEAIEGSSINGQVMDAETGDAIQDADVSLIYENEVEPIETIQTDENGQFQFGQLLPDNYVVQVKADGYIQGSENVTLGDEPVSVNLELNGIKVAVVGDQEQQIETLLNENQIYAEGRDWDVVNDVTNYELVIINANDGTKEDLEALIQATDEHGISLVFLGTWGVDDGSIPTLNETLGYPELDQQGYNEGEVVMHTNNSSHPIFAGLPESFVVHSEKSPYATFKGYPGPTLSELSVDEENKGTAVSYEYRSATSIHLLLSSFAVNNIISPNYGWTEEGKTLFTQAIEYAMNAQQEPPSIPEWDETQKKTKENLVTLTGQADPHTTVHIYETKGNEETQIGTTQTNANGEFSVELEIDNGNHFLHLEAENLAGTSDPSEQMQLIVTGKPNK</sequence>
<dbReference type="InterPro" id="IPR036852">
    <property type="entry name" value="Peptidase_S8/S53_dom_sf"/>
</dbReference>
<dbReference type="InterPro" id="IPR023827">
    <property type="entry name" value="Peptidase_S8_Asp-AS"/>
</dbReference>
<organism evidence="11 12">
    <name type="scientific">Tenuibacillus multivorans</name>
    <dbReference type="NCBI Taxonomy" id="237069"/>
    <lineage>
        <taxon>Bacteria</taxon>
        <taxon>Bacillati</taxon>
        <taxon>Bacillota</taxon>
        <taxon>Bacilli</taxon>
        <taxon>Bacillales</taxon>
        <taxon>Bacillaceae</taxon>
        <taxon>Tenuibacillus</taxon>
    </lineage>
</organism>
<dbReference type="PROSITE" id="PS00138">
    <property type="entry name" value="SUBTILASE_SER"/>
    <property type="match status" value="1"/>
</dbReference>
<dbReference type="InterPro" id="IPR013784">
    <property type="entry name" value="Carb-bd-like_fold"/>
</dbReference>
<evidence type="ECO:0000256" key="4">
    <source>
        <dbReference type="ARBA" id="ARBA00022825"/>
    </source>
</evidence>
<dbReference type="EMBL" id="FNIG01000004">
    <property type="protein sequence ID" value="SDN34601.1"/>
    <property type="molecule type" value="Genomic_DNA"/>
</dbReference>
<dbReference type="InterPro" id="IPR023828">
    <property type="entry name" value="Peptidase_S8_Ser-AS"/>
</dbReference>